<organism evidence="1 2">
    <name type="scientific">Toxocara canis</name>
    <name type="common">Canine roundworm</name>
    <dbReference type="NCBI Taxonomy" id="6265"/>
    <lineage>
        <taxon>Eukaryota</taxon>
        <taxon>Metazoa</taxon>
        <taxon>Ecdysozoa</taxon>
        <taxon>Nematoda</taxon>
        <taxon>Chromadorea</taxon>
        <taxon>Rhabditida</taxon>
        <taxon>Spirurina</taxon>
        <taxon>Ascaridomorpha</taxon>
        <taxon>Ascaridoidea</taxon>
        <taxon>Toxocaridae</taxon>
        <taxon>Toxocara</taxon>
    </lineage>
</organism>
<accession>A0A0B2V6F4</accession>
<dbReference type="AlphaFoldDB" id="A0A0B2V6F4"/>
<evidence type="ECO:0000313" key="2">
    <source>
        <dbReference type="Proteomes" id="UP000031036"/>
    </source>
</evidence>
<evidence type="ECO:0000313" key="1">
    <source>
        <dbReference type="EMBL" id="KHN76560.1"/>
    </source>
</evidence>
<proteinExistence type="predicted"/>
<dbReference type="EMBL" id="JPKZ01002486">
    <property type="protein sequence ID" value="KHN76560.1"/>
    <property type="molecule type" value="Genomic_DNA"/>
</dbReference>
<sequence>MAEDRVRKEQVEANRLRDRLCKPPAPRPDTYGAQRDSGFFRVLEGRERLSRSTECFEIRCEGNTWELSYA</sequence>
<reference evidence="1 2" key="1">
    <citation type="submission" date="2014-11" db="EMBL/GenBank/DDBJ databases">
        <title>Genetic blueprint of the zoonotic pathogen Toxocara canis.</title>
        <authorList>
            <person name="Zhu X.-Q."/>
            <person name="Korhonen P.K."/>
            <person name="Cai H."/>
            <person name="Young N.D."/>
            <person name="Nejsum P."/>
            <person name="von Samson-Himmelstjerna G."/>
            <person name="Boag P.R."/>
            <person name="Tan P."/>
            <person name="Li Q."/>
            <person name="Min J."/>
            <person name="Yang Y."/>
            <person name="Wang X."/>
            <person name="Fang X."/>
            <person name="Hall R.S."/>
            <person name="Hofmann A."/>
            <person name="Sternberg P.W."/>
            <person name="Jex A.R."/>
            <person name="Gasser R.B."/>
        </authorList>
    </citation>
    <scope>NUCLEOTIDE SEQUENCE [LARGE SCALE GENOMIC DNA]</scope>
    <source>
        <strain evidence="1">PN_DK_2014</strain>
    </source>
</reference>
<name>A0A0B2V6F4_TOXCA</name>
<keyword evidence="2" id="KW-1185">Reference proteome</keyword>
<comment type="caution">
    <text evidence="1">The sequence shown here is derived from an EMBL/GenBank/DDBJ whole genome shotgun (WGS) entry which is preliminary data.</text>
</comment>
<gene>
    <name evidence="1" type="ORF">Tcan_11486</name>
</gene>
<protein>
    <submittedName>
        <fullName evidence="1">Uncharacterized protein</fullName>
    </submittedName>
</protein>
<dbReference type="Proteomes" id="UP000031036">
    <property type="component" value="Unassembled WGS sequence"/>
</dbReference>